<gene>
    <name evidence="3" type="ORF">JIN82_00110</name>
</gene>
<dbReference type="PANTHER" id="PTHR33608:SF3">
    <property type="entry name" value="SLR2013 PROTEIN"/>
    <property type="match status" value="1"/>
</dbReference>
<accession>A0A8J7MAN3</accession>
<comment type="caution">
    <text evidence="3">The sequence shown here is derived from an EMBL/GenBank/DDBJ whole genome shotgun (WGS) entry which is preliminary data.</text>
</comment>
<dbReference type="EMBL" id="JAENIM010000007">
    <property type="protein sequence ID" value="MBK1789548.1"/>
    <property type="molecule type" value="Genomic_DNA"/>
</dbReference>
<dbReference type="RefSeq" id="WP_200309499.1">
    <property type="nucleotide sequence ID" value="NZ_JAENIM010000007.1"/>
</dbReference>
<evidence type="ECO:0000259" key="2">
    <source>
        <dbReference type="Pfam" id="PF01882"/>
    </source>
</evidence>
<evidence type="ECO:0000256" key="1">
    <source>
        <dbReference type="SAM" id="Phobius"/>
    </source>
</evidence>
<dbReference type="InterPro" id="IPR002881">
    <property type="entry name" value="DUF58"/>
</dbReference>
<keyword evidence="1" id="KW-1133">Transmembrane helix</keyword>
<keyword evidence="4" id="KW-1185">Reference proteome</keyword>
<dbReference type="Proteomes" id="UP000624703">
    <property type="component" value="Unassembled WGS sequence"/>
</dbReference>
<proteinExistence type="predicted"/>
<evidence type="ECO:0000313" key="4">
    <source>
        <dbReference type="Proteomes" id="UP000624703"/>
    </source>
</evidence>
<organism evidence="3 4">
    <name type="scientific">Persicirhabdus sediminis</name>
    <dbReference type="NCBI Taxonomy" id="454144"/>
    <lineage>
        <taxon>Bacteria</taxon>
        <taxon>Pseudomonadati</taxon>
        <taxon>Verrucomicrobiota</taxon>
        <taxon>Verrucomicrobiia</taxon>
        <taxon>Verrucomicrobiales</taxon>
        <taxon>Verrucomicrobiaceae</taxon>
        <taxon>Persicirhabdus</taxon>
    </lineage>
</organism>
<dbReference type="AlphaFoldDB" id="A0A8J7MAN3"/>
<sequence>MQVTRYSLYLATLWTLLGLAASVMSSLQVLWLALAALLLAFLLFDLLLLYLQAKPEFERDLPTRFAIDIEQTVVVKMTNRSRFSLACDFYDGLPAQAHTDELPWSFRVAPASFEQLSYPVKISERGRMSFQPVHLRLYSPLRLWRRKCRAGEVQETKVYPNYEPVMRYALLAMDNKISQMGIKKRNLAGMSREFHQLRDYQLGDSLAQIDWKASSKRLNLISRDYQEQRDQTVIIAIDCGRRLRSLDGGIPQFDHVLNAALLLAYIALRQGDHVGVISFGSDERFLPPVKGVQAMTTVLNHLYDYKTSNAPSDFSHAARTLLARQKRRSMVVMLSNIRGEDGISLVEPMRMLRQRHVTLLASLREQSIADRLETAVESFEESLEYAATQRYLEERNEVMAELHEHGVFCIDSTAKELPIALANRYLTMREML</sequence>
<keyword evidence="1" id="KW-0812">Transmembrane</keyword>
<dbReference type="InterPro" id="IPR036465">
    <property type="entry name" value="vWFA_dom_sf"/>
</dbReference>
<dbReference type="SUPFAM" id="SSF53300">
    <property type="entry name" value="vWA-like"/>
    <property type="match status" value="1"/>
</dbReference>
<name>A0A8J7MAN3_9BACT</name>
<reference evidence="3" key="1">
    <citation type="submission" date="2021-01" db="EMBL/GenBank/DDBJ databases">
        <title>Modified the classification status of verrucomicrobia.</title>
        <authorList>
            <person name="Feng X."/>
        </authorList>
    </citation>
    <scope>NUCLEOTIDE SEQUENCE</scope>
    <source>
        <strain evidence="3">_KCTC 22039</strain>
    </source>
</reference>
<keyword evidence="1" id="KW-0472">Membrane</keyword>
<feature type="transmembrane region" description="Helical" evidence="1">
    <location>
        <begin position="30"/>
        <end position="51"/>
    </location>
</feature>
<dbReference type="Pfam" id="PF01882">
    <property type="entry name" value="DUF58"/>
    <property type="match status" value="1"/>
</dbReference>
<dbReference type="PANTHER" id="PTHR33608">
    <property type="entry name" value="BLL2464 PROTEIN"/>
    <property type="match status" value="1"/>
</dbReference>
<protein>
    <submittedName>
        <fullName evidence="3">DUF58 domain-containing protein</fullName>
    </submittedName>
</protein>
<feature type="domain" description="DUF58" evidence="2">
    <location>
        <begin position="197"/>
        <end position="370"/>
    </location>
</feature>
<evidence type="ECO:0000313" key="3">
    <source>
        <dbReference type="EMBL" id="MBK1789548.1"/>
    </source>
</evidence>